<keyword evidence="6 7" id="KW-0961">Cell wall biogenesis/degradation</keyword>
<comment type="catalytic activity">
    <reaction evidence="1 7">
        <text>L-glutamate = D-glutamate</text>
        <dbReference type="Rhea" id="RHEA:12813"/>
        <dbReference type="ChEBI" id="CHEBI:29985"/>
        <dbReference type="ChEBI" id="CHEBI:29986"/>
        <dbReference type="EC" id="5.1.1.3"/>
    </reaction>
</comment>
<evidence type="ECO:0000256" key="5">
    <source>
        <dbReference type="ARBA" id="ARBA00023235"/>
    </source>
</evidence>
<reference evidence="9" key="1">
    <citation type="submission" date="2017-08" db="EMBL/GenBank/DDBJ databases">
        <title>A dynamic microbial community with high functional redundancy inhabits the cold, oxic subseafloor aquifer.</title>
        <authorList>
            <person name="Tully B.J."/>
            <person name="Wheat C.G."/>
            <person name="Glazer B.T."/>
            <person name="Huber J.A."/>
        </authorList>
    </citation>
    <scope>NUCLEOTIDE SEQUENCE [LARGE SCALE GENOMIC DNA]</scope>
</reference>
<dbReference type="GO" id="GO:0008360">
    <property type="term" value="P:regulation of cell shape"/>
    <property type="evidence" value="ECO:0007669"/>
    <property type="project" value="UniProtKB-KW"/>
</dbReference>
<comment type="pathway">
    <text evidence="7">Cell wall biogenesis; peptidoglycan biosynthesis.</text>
</comment>
<feature type="binding site" evidence="7">
    <location>
        <begin position="43"/>
        <end position="44"/>
    </location>
    <ligand>
        <name>substrate</name>
    </ligand>
</feature>
<dbReference type="SUPFAM" id="SSF53681">
    <property type="entry name" value="Aspartate/glutamate racemase"/>
    <property type="match status" value="2"/>
</dbReference>
<dbReference type="UniPathway" id="UPA00219"/>
<dbReference type="NCBIfam" id="TIGR00067">
    <property type="entry name" value="glut_race"/>
    <property type="match status" value="1"/>
</dbReference>
<feature type="active site" description="Proton donor/acceptor" evidence="7">
    <location>
        <position position="184"/>
    </location>
</feature>
<evidence type="ECO:0000256" key="1">
    <source>
        <dbReference type="ARBA" id="ARBA00001602"/>
    </source>
</evidence>
<evidence type="ECO:0000313" key="8">
    <source>
        <dbReference type="EMBL" id="PCJ40194.1"/>
    </source>
</evidence>
<dbReference type="PANTHER" id="PTHR21198:SF2">
    <property type="entry name" value="GLUTAMATE RACEMASE"/>
    <property type="match status" value="1"/>
</dbReference>
<protein>
    <recommendedName>
        <fullName evidence="2 7">Glutamate racemase</fullName>
        <ecNumber evidence="2 7">5.1.1.3</ecNumber>
    </recommendedName>
</protein>
<dbReference type="PROSITE" id="PS00923">
    <property type="entry name" value="ASP_GLU_RACEMASE_1"/>
    <property type="match status" value="1"/>
</dbReference>
<dbReference type="EMBL" id="NVWI01000010">
    <property type="protein sequence ID" value="PCJ40194.1"/>
    <property type="molecule type" value="Genomic_DNA"/>
</dbReference>
<evidence type="ECO:0000313" key="9">
    <source>
        <dbReference type="Proteomes" id="UP000228987"/>
    </source>
</evidence>
<feature type="binding site" evidence="7">
    <location>
        <begin position="75"/>
        <end position="76"/>
    </location>
    <ligand>
        <name>substrate</name>
    </ligand>
</feature>
<comment type="similarity">
    <text evidence="7">Belongs to the aspartate/glutamate racemases family.</text>
</comment>
<dbReference type="PANTHER" id="PTHR21198">
    <property type="entry name" value="GLUTAMATE RACEMASE"/>
    <property type="match status" value="1"/>
</dbReference>
<evidence type="ECO:0000256" key="3">
    <source>
        <dbReference type="ARBA" id="ARBA00022960"/>
    </source>
</evidence>
<gene>
    <name evidence="7 8" type="primary">murI</name>
    <name evidence="8" type="ORF">COA71_11840</name>
</gene>
<accession>A0A2A5C8I0</accession>
<dbReference type="Pfam" id="PF01177">
    <property type="entry name" value="Asp_Glu_race"/>
    <property type="match status" value="1"/>
</dbReference>
<keyword evidence="5 7" id="KW-0413">Isomerase</keyword>
<dbReference type="AlphaFoldDB" id="A0A2A5C8I0"/>
<feature type="binding site" evidence="7">
    <location>
        <begin position="11"/>
        <end position="12"/>
    </location>
    <ligand>
        <name>substrate</name>
    </ligand>
</feature>
<keyword evidence="3 7" id="KW-0133">Cell shape</keyword>
<comment type="function">
    <text evidence="7">Provides the (R)-glutamate required for cell wall biosynthesis.</text>
</comment>
<dbReference type="GO" id="GO:0009252">
    <property type="term" value="P:peptidoglycan biosynthetic process"/>
    <property type="evidence" value="ECO:0007669"/>
    <property type="project" value="UniProtKB-UniRule"/>
</dbReference>
<dbReference type="InterPro" id="IPR004391">
    <property type="entry name" value="Glu_race"/>
</dbReference>
<dbReference type="Gene3D" id="3.40.50.1860">
    <property type="match status" value="2"/>
</dbReference>
<evidence type="ECO:0000256" key="7">
    <source>
        <dbReference type="HAMAP-Rule" id="MF_00258"/>
    </source>
</evidence>
<dbReference type="GO" id="GO:0008881">
    <property type="term" value="F:glutamate racemase activity"/>
    <property type="evidence" value="ECO:0007669"/>
    <property type="project" value="UniProtKB-UniRule"/>
</dbReference>
<keyword evidence="4 7" id="KW-0573">Peptidoglycan synthesis</keyword>
<dbReference type="GO" id="GO:0071555">
    <property type="term" value="P:cell wall organization"/>
    <property type="evidence" value="ECO:0007669"/>
    <property type="project" value="UniProtKB-KW"/>
</dbReference>
<evidence type="ECO:0000256" key="4">
    <source>
        <dbReference type="ARBA" id="ARBA00022984"/>
    </source>
</evidence>
<dbReference type="Proteomes" id="UP000228987">
    <property type="component" value="Unassembled WGS sequence"/>
</dbReference>
<comment type="caution">
    <text evidence="8">The sequence shown here is derived from an EMBL/GenBank/DDBJ whole genome shotgun (WGS) entry which is preliminary data.</text>
</comment>
<feature type="binding site" evidence="7">
    <location>
        <begin position="185"/>
        <end position="186"/>
    </location>
    <ligand>
        <name>substrate</name>
    </ligand>
</feature>
<organism evidence="8 9">
    <name type="scientific">SAR86 cluster bacterium</name>
    <dbReference type="NCBI Taxonomy" id="2030880"/>
    <lineage>
        <taxon>Bacteria</taxon>
        <taxon>Pseudomonadati</taxon>
        <taxon>Pseudomonadota</taxon>
        <taxon>Gammaproteobacteria</taxon>
        <taxon>SAR86 cluster</taxon>
    </lineage>
</organism>
<dbReference type="InterPro" id="IPR015942">
    <property type="entry name" value="Asp/Glu/hydantoin_racemase"/>
</dbReference>
<evidence type="ECO:0000256" key="6">
    <source>
        <dbReference type="ARBA" id="ARBA00023316"/>
    </source>
</evidence>
<feature type="active site" description="Proton donor/acceptor" evidence="7">
    <location>
        <position position="74"/>
    </location>
</feature>
<dbReference type="EC" id="5.1.1.3" evidence="2 7"/>
<dbReference type="InterPro" id="IPR001920">
    <property type="entry name" value="Asp/Glu_race"/>
</dbReference>
<proteinExistence type="inferred from homology"/>
<name>A0A2A5C8I0_9GAMM</name>
<evidence type="ECO:0000256" key="2">
    <source>
        <dbReference type="ARBA" id="ARBA00013090"/>
    </source>
</evidence>
<dbReference type="HAMAP" id="MF_00258">
    <property type="entry name" value="Glu_racemase"/>
    <property type="match status" value="1"/>
</dbReference>
<dbReference type="InterPro" id="IPR018187">
    <property type="entry name" value="Asp/Glu_racemase_AS_1"/>
</dbReference>
<sequence length="269" mass="29727">MPSDFPIGVIDSGAGGLSVLKKIQELMPNEELIYLADSYFAPYGPRSERVIKNRCFENMGFLNLQHVKAVVLACNTATAAAVKALREEFDIPIIGMEPAIKPAADLTRTGVIGVLATEGTLDSEKFMDLQSLYRDRVEIITKACPGLVDEIEKLELDQGEIVKLVTEYTEAFLERGGDTLVLGCTHYALIADIISEIVGPEVVVVDTGMAVAKELKRRLRADDLNSDSKEKSRISFFTSGNVEDQQILLSRYWGEDIPVLHYLNFLLTI</sequence>